<reference evidence="2" key="1">
    <citation type="submission" date="2022-07" db="EMBL/GenBank/DDBJ databases">
        <title>Chromosome-level genome of Muraenolepis orangiensis.</title>
        <authorList>
            <person name="Kim J."/>
        </authorList>
    </citation>
    <scope>NUCLEOTIDE SEQUENCE</scope>
    <source>
        <strain evidence="2">KU_S4_2022</strain>
        <tissue evidence="2">Muscle</tissue>
    </source>
</reference>
<feature type="region of interest" description="Disordered" evidence="1">
    <location>
        <begin position="124"/>
        <end position="176"/>
    </location>
</feature>
<name>A0A9Q0D846_9TELE</name>
<comment type="caution">
    <text evidence="2">The sequence shown here is derived from an EMBL/GenBank/DDBJ whole genome shotgun (WGS) entry which is preliminary data.</text>
</comment>
<evidence type="ECO:0000256" key="1">
    <source>
        <dbReference type="SAM" id="MobiDB-lite"/>
    </source>
</evidence>
<protein>
    <submittedName>
        <fullName evidence="2">Uncharacterized protein</fullName>
    </submittedName>
</protein>
<keyword evidence="3" id="KW-1185">Reference proteome</keyword>
<gene>
    <name evidence="2" type="ORF">NHX12_000260</name>
</gene>
<feature type="non-terminal residue" evidence="2">
    <location>
        <position position="176"/>
    </location>
</feature>
<dbReference type="Proteomes" id="UP001148018">
    <property type="component" value="Unassembled WGS sequence"/>
</dbReference>
<evidence type="ECO:0000313" key="2">
    <source>
        <dbReference type="EMBL" id="KAJ3582768.1"/>
    </source>
</evidence>
<sequence length="176" mass="18744">ISTDRKALSRQRGTCLRDSWRPEGGLVVVELEPLLHGRQPRLALLEGDPVADVLVELPVQALVHLRVNSIPQPGGRESQLSPCCSLLKDPPVRSLTRPQTLISLTRAREGQGAAPAVGAIFPQDPRAIRHPGRPAAAPTFQPSFQSEGKPPVAKHSSAALPCSSSTLEGGRRLSVG</sequence>
<proteinExistence type="predicted"/>
<dbReference type="EMBL" id="JANIIK010000737">
    <property type="protein sequence ID" value="KAJ3582768.1"/>
    <property type="molecule type" value="Genomic_DNA"/>
</dbReference>
<evidence type="ECO:0000313" key="3">
    <source>
        <dbReference type="Proteomes" id="UP001148018"/>
    </source>
</evidence>
<accession>A0A9Q0D846</accession>
<dbReference type="AlphaFoldDB" id="A0A9Q0D846"/>
<organism evidence="2 3">
    <name type="scientific">Muraenolepis orangiensis</name>
    <name type="common">Patagonian moray cod</name>
    <dbReference type="NCBI Taxonomy" id="630683"/>
    <lineage>
        <taxon>Eukaryota</taxon>
        <taxon>Metazoa</taxon>
        <taxon>Chordata</taxon>
        <taxon>Craniata</taxon>
        <taxon>Vertebrata</taxon>
        <taxon>Euteleostomi</taxon>
        <taxon>Actinopterygii</taxon>
        <taxon>Neopterygii</taxon>
        <taxon>Teleostei</taxon>
        <taxon>Neoteleostei</taxon>
        <taxon>Acanthomorphata</taxon>
        <taxon>Zeiogadaria</taxon>
        <taxon>Gadariae</taxon>
        <taxon>Gadiformes</taxon>
        <taxon>Muraenolepidoidei</taxon>
        <taxon>Muraenolepididae</taxon>
        <taxon>Muraenolepis</taxon>
    </lineage>
</organism>